<sequence length="94" mass="10411">MQRVAAALHEDMGVTNSLFKGDNGSQELSAESLAILVDYIRLLGVPPKRQVLGNSVKQGEKLFKQIGCEDCHRAELTTSQYHPYPELRNQVISA</sequence>
<proteinExistence type="predicted"/>
<dbReference type="Proteomes" id="UP000569732">
    <property type="component" value="Unassembled WGS sequence"/>
</dbReference>
<dbReference type="InterPro" id="IPR036909">
    <property type="entry name" value="Cyt_c-like_dom_sf"/>
</dbReference>
<dbReference type="EMBL" id="JACCKB010000079">
    <property type="protein sequence ID" value="NYZ69390.1"/>
    <property type="molecule type" value="Genomic_DNA"/>
</dbReference>
<evidence type="ECO:0000313" key="2">
    <source>
        <dbReference type="Proteomes" id="UP000569732"/>
    </source>
</evidence>
<dbReference type="AlphaFoldDB" id="A0A853I645"/>
<evidence type="ECO:0008006" key="3">
    <source>
        <dbReference type="Google" id="ProtNLM"/>
    </source>
</evidence>
<dbReference type="GO" id="GO:0009055">
    <property type="term" value="F:electron transfer activity"/>
    <property type="evidence" value="ECO:0007669"/>
    <property type="project" value="InterPro"/>
</dbReference>
<gene>
    <name evidence="1" type="ORF">H0A36_25560</name>
</gene>
<comment type="caution">
    <text evidence="1">The sequence shown here is derived from an EMBL/GenBank/DDBJ whole genome shotgun (WGS) entry which is preliminary data.</text>
</comment>
<organism evidence="1 2">
    <name type="scientific">Spartinivicinus marinus</name>
    <dbReference type="NCBI Taxonomy" id="2994442"/>
    <lineage>
        <taxon>Bacteria</taxon>
        <taxon>Pseudomonadati</taxon>
        <taxon>Pseudomonadota</taxon>
        <taxon>Gammaproteobacteria</taxon>
        <taxon>Oceanospirillales</taxon>
        <taxon>Zooshikellaceae</taxon>
        <taxon>Spartinivicinus</taxon>
    </lineage>
</organism>
<dbReference type="InterPro" id="IPR010538">
    <property type="entry name" value="DHOR"/>
</dbReference>
<dbReference type="SUPFAM" id="SSF46626">
    <property type="entry name" value="Cytochrome c"/>
    <property type="match status" value="1"/>
</dbReference>
<evidence type="ECO:0000313" key="1">
    <source>
        <dbReference type="EMBL" id="NYZ69390.1"/>
    </source>
</evidence>
<dbReference type="RefSeq" id="WP_180571383.1">
    <property type="nucleotide sequence ID" value="NZ_JACCKB010000079.1"/>
</dbReference>
<reference evidence="1 2" key="1">
    <citation type="submission" date="2020-07" db="EMBL/GenBank/DDBJ databases">
        <title>Endozoicomonas sp. nov., isolated from sediment.</title>
        <authorList>
            <person name="Gu T."/>
        </authorList>
    </citation>
    <scope>NUCLEOTIDE SEQUENCE [LARGE SCALE GENOMIC DNA]</scope>
    <source>
        <strain evidence="1 2">SM1973</strain>
    </source>
</reference>
<keyword evidence="2" id="KW-1185">Reference proteome</keyword>
<dbReference type="Gene3D" id="1.10.760.10">
    <property type="entry name" value="Cytochrome c-like domain"/>
    <property type="match status" value="1"/>
</dbReference>
<name>A0A853I645_9GAMM</name>
<protein>
    <recommendedName>
        <fullName evidence="3">Cytochrome c domain-containing protein</fullName>
    </recommendedName>
</protein>
<dbReference type="GO" id="GO:0020037">
    <property type="term" value="F:heme binding"/>
    <property type="evidence" value="ECO:0007669"/>
    <property type="project" value="InterPro"/>
</dbReference>
<dbReference type="Pfam" id="PF06537">
    <property type="entry name" value="DHOR"/>
    <property type="match status" value="1"/>
</dbReference>
<accession>A0A853I645</accession>